<dbReference type="GeneID" id="303296793"/>
<name>A0ABW0FAA5_9MICO</name>
<dbReference type="EMBL" id="JBHSLN010000011">
    <property type="protein sequence ID" value="MFC5296372.1"/>
    <property type="molecule type" value="Genomic_DNA"/>
</dbReference>
<keyword evidence="1" id="KW-0812">Transmembrane</keyword>
<protein>
    <submittedName>
        <fullName evidence="2">HGxxPAAW family protein</fullName>
    </submittedName>
</protein>
<keyword evidence="1" id="KW-1133">Transmembrane helix</keyword>
<evidence type="ECO:0000313" key="2">
    <source>
        <dbReference type="EMBL" id="MFC5296372.1"/>
    </source>
</evidence>
<feature type="transmembrane region" description="Helical" evidence="1">
    <location>
        <begin position="47"/>
        <end position="69"/>
    </location>
</feature>
<reference evidence="3" key="1">
    <citation type="journal article" date="2019" name="Int. J. Syst. Evol. Microbiol.">
        <title>The Global Catalogue of Microorganisms (GCM) 10K type strain sequencing project: providing services to taxonomists for standard genome sequencing and annotation.</title>
        <authorList>
            <consortium name="The Broad Institute Genomics Platform"/>
            <consortium name="The Broad Institute Genome Sequencing Center for Infectious Disease"/>
            <person name="Wu L."/>
            <person name="Ma J."/>
        </authorList>
    </citation>
    <scope>NUCLEOTIDE SEQUENCE [LARGE SCALE GENOMIC DNA]</scope>
    <source>
        <strain evidence="3">CGMCC 1.16455</strain>
    </source>
</reference>
<keyword evidence="1" id="KW-0472">Membrane</keyword>
<keyword evidence="3" id="KW-1185">Reference proteome</keyword>
<dbReference type="RefSeq" id="WP_343923258.1">
    <property type="nucleotide sequence ID" value="NZ_BAAAIR010000032.1"/>
</dbReference>
<feature type="transmembrane region" description="Helical" evidence="1">
    <location>
        <begin position="21"/>
        <end position="41"/>
    </location>
</feature>
<dbReference type="Proteomes" id="UP001595937">
    <property type="component" value="Unassembled WGS sequence"/>
</dbReference>
<evidence type="ECO:0000256" key="1">
    <source>
        <dbReference type="SAM" id="Phobius"/>
    </source>
</evidence>
<organism evidence="2 3">
    <name type="scientific">Brachybacterium tyrofermentans</name>
    <dbReference type="NCBI Taxonomy" id="47848"/>
    <lineage>
        <taxon>Bacteria</taxon>
        <taxon>Bacillati</taxon>
        <taxon>Actinomycetota</taxon>
        <taxon>Actinomycetes</taxon>
        <taxon>Micrococcales</taxon>
        <taxon>Dermabacteraceae</taxon>
        <taxon>Brachybacterium</taxon>
    </lineage>
</organism>
<sequence>MTKTYTVPPPPPHNEGKTVAAYTLNFGVVLGALFIGLGMVLPMVLLVWIGTGVIAVSIIAGIVLSLAGFGQPRRRASEAEAR</sequence>
<gene>
    <name evidence="2" type="ORF">ACFPK8_02520</name>
</gene>
<comment type="caution">
    <text evidence="2">The sequence shown here is derived from an EMBL/GenBank/DDBJ whole genome shotgun (WGS) entry which is preliminary data.</text>
</comment>
<accession>A0ABW0FAA5</accession>
<proteinExistence type="predicted"/>
<evidence type="ECO:0000313" key="3">
    <source>
        <dbReference type="Proteomes" id="UP001595937"/>
    </source>
</evidence>
<dbReference type="NCBIfam" id="NF041681">
    <property type="entry name" value="HGxxPAAW"/>
    <property type="match status" value="1"/>
</dbReference>